<sequence length="60" mass="6180">MTSPTLALACVAPTLAMNVPDAAELGVRDTITVGVAAQRRFPLCGPTERMAVRDVAPSAV</sequence>
<dbReference type="Proteomes" id="UP000315983">
    <property type="component" value="Unassembled WGS sequence"/>
</dbReference>
<evidence type="ECO:0000313" key="1">
    <source>
        <dbReference type="EMBL" id="GIM84395.1"/>
    </source>
</evidence>
<evidence type="ECO:0000313" key="4">
    <source>
        <dbReference type="Proteomes" id="UP000677457"/>
    </source>
</evidence>
<dbReference type="EMBL" id="BOQM01000010">
    <property type="protein sequence ID" value="GIM84395.1"/>
    <property type="molecule type" value="Genomic_DNA"/>
</dbReference>
<keyword evidence="4" id="KW-1185">Reference proteome</keyword>
<dbReference type="EMBL" id="VFOL01000001">
    <property type="protein sequence ID" value="TQL38552.1"/>
    <property type="molecule type" value="Genomic_DNA"/>
</dbReference>
<comment type="caution">
    <text evidence="2">The sequence shown here is derived from an EMBL/GenBank/DDBJ whole genome shotgun (WGS) entry which is preliminary data.</text>
</comment>
<accession>A0A542XRW6</accession>
<dbReference type="Proteomes" id="UP000677457">
    <property type="component" value="Unassembled WGS sequence"/>
</dbReference>
<name>A0A542XRW6_SALAC</name>
<evidence type="ECO:0000313" key="2">
    <source>
        <dbReference type="EMBL" id="TQL38552.1"/>
    </source>
</evidence>
<organism evidence="2 3">
    <name type="scientific">Salinispora arenicola</name>
    <dbReference type="NCBI Taxonomy" id="168697"/>
    <lineage>
        <taxon>Bacteria</taxon>
        <taxon>Bacillati</taxon>
        <taxon>Actinomycetota</taxon>
        <taxon>Actinomycetes</taxon>
        <taxon>Micromonosporales</taxon>
        <taxon>Micromonosporaceae</taxon>
        <taxon>Salinispora</taxon>
    </lineage>
</organism>
<protein>
    <submittedName>
        <fullName evidence="2">Uncharacterized protein</fullName>
    </submittedName>
</protein>
<dbReference type="RefSeq" id="WP_016812452.1">
    <property type="nucleotide sequence ID" value="NZ_BOQM01000010.1"/>
</dbReference>
<evidence type="ECO:0000313" key="3">
    <source>
        <dbReference type="Proteomes" id="UP000315983"/>
    </source>
</evidence>
<gene>
    <name evidence="2" type="ORF">FB564_3753</name>
    <name evidence="1" type="ORF">Sar04_17120</name>
</gene>
<reference evidence="2 3" key="1">
    <citation type="submission" date="2019-06" db="EMBL/GenBank/DDBJ databases">
        <title>Sequencing the genomes of 1000 actinobacteria strains.</title>
        <authorList>
            <person name="Klenk H.-P."/>
        </authorList>
    </citation>
    <scope>NUCLEOTIDE SEQUENCE [LARGE SCALE GENOMIC DNA]</scope>
    <source>
        <strain evidence="2 3">DSM 44819</strain>
    </source>
</reference>
<dbReference type="GeneID" id="93772933"/>
<reference evidence="1 4" key="2">
    <citation type="submission" date="2021-03" db="EMBL/GenBank/DDBJ databases">
        <title>Whole genome shotgun sequence of Salinispora arenicola NBRC 105043.</title>
        <authorList>
            <person name="Komaki H."/>
            <person name="Tamura T."/>
        </authorList>
    </citation>
    <scope>NUCLEOTIDE SEQUENCE [LARGE SCALE GENOMIC DNA]</scope>
    <source>
        <strain evidence="1 4">NBRC 105043</strain>
    </source>
</reference>
<dbReference type="AlphaFoldDB" id="A0A542XRW6"/>
<proteinExistence type="predicted"/>